<dbReference type="AlphaFoldDB" id="A0A5C8NY01"/>
<dbReference type="EMBL" id="VDUY01000003">
    <property type="protein sequence ID" value="TXL65991.1"/>
    <property type="molecule type" value="Genomic_DNA"/>
</dbReference>
<evidence type="ECO:0000256" key="1">
    <source>
        <dbReference type="ARBA" id="ARBA00004651"/>
    </source>
</evidence>
<evidence type="ECO:0000313" key="9">
    <source>
        <dbReference type="Proteomes" id="UP000321548"/>
    </source>
</evidence>
<evidence type="ECO:0000313" key="8">
    <source>
        <dbReference type="EMBL" id="TXL65991.1"/>
    </source>
</evidence>
<evidence type="ECO:0000256" key="5">
    <source>
        <dbReference type="ARBA" id="ARBA00023136"/>
    </source>
</evidence>
<comment type="caution">
    <text evidence="8">The sequence shown here is derived from an EMBL/GenBank/DDBJ whole genome shotgun (WGS) entry which is preliminary data.</text>
</comment>
<evidence type="ECO:0000256" key="2">
    <source>
        <dbReference type="ARBA" id="ARBA00022475"/>
    </source>
</evidence>
<dbReference type="PANTHER" id="PTHR35007:SF2">
    <property type="entry name" value="PILUS ASSEMBLE PROTEIN"/>
    <property type="match status" value="1"/>
</dbReference>
<keyword evidence="9" id="KW-1185">Reference proteome</keyword>
<sequence length="303" mass="32046">MSAAMLSGFDARLWLTLAAAFIAAAAAVAALARSAPAGVDERRRSRDPLPPLWRMAMPLVRLLEGTAAATMSPQRRLALEARLQQAGLARMLTPARHRAACWVGGLAGGALALAAGRLVPALGEIGFAAPLAGAVVGLLLPAARLRDRAASRQRALLRELPFYLDLVTLSVEAGLNLGAALAQAVDRGPPGPMRDELALLLRDLRAGRPRDEALRAMAARTRLPAVSNLVAALATAQKQGASLGPILRAQAEQRRTERFLRAEKLAMEAPVKMLVPLVLFIFPGTFAVLLFPVVSRLLAEGVL</sequence>
<protein>
    <submittedName>
        <fullName evidence="8">Type II secretion system F family protein</fullName>
    </submittedName>
</protein>
<dbReference type="InterPro" id="IPR018076">
    <property type="entry name" value="T2SS_GspF_dom"/>
</dbReference>
<comment type="subcellular location">
    <subcellularLocation>
        <location evidence="1">Cell membrane</location>
        <topology evidence="1">Multi-pass membrane protein</topology>
    </subcellularLocation>
</comment>
<evidence type="ECO:0000256" key="3">
    <source>
        <dbReference type="ARBA" id="ARBA00022692"/>
    </source>
</evidence>
<evidence type="ECO:0000259" key="7">
    <source>
        <dbReference type="Pfam" id="PF00482"/>
    </source>
</evidence>
<keyword evidence="4 6" id="KW-1133">Transmembrane helix</keyword>
<keyword evidence="3 6" id="KW-0812">Transmembrane</keyword>
<gene>
    <name evidence="8" type="ORF">FHP08_07895</name>
</gene>
<accession>A0A5C8NY01</accession>
<name>A0A5C8NY01_9BURK</name>
<keyword evidence="2" id="KW-1003">Cell membrane</keyword>
<keyword evidence="5 6" id="KW-0472">Membrane</keyword>
<organism evidence="8 9">
    <name type="scientific">Zeimonas arvi</name>
    <dbReference type="NCBI Taxonomy" id="2498847"/>
    <lineage>
        <taxon>Bacteria</taxon>
        <taxon>Pseudomonadati</taxon>
        <taxon>Pseudomonadota</taxon>
        <taxon>Betaproteobacteria</taxon>
        <taxon>Burkholderiales</taxon>
        <taxon>Burkholderiaceae</taxon>
        <taxon>Zeimonas</taxon>
    </lineage>
</organism>
<evidence type="ECO:0000256" key="4">
    <source>
        <dbReference type="ARBA" id="ARBA00022989"/>
    </source>
</evidence>
<dbReference type="Proteomes" id="UP000321548">
    <property type="component" value="Unassembled WGS sequence"/>
</dbReference>
<feature type="transmembrane region" description="Helical" evidence="6">
    <location>
        <begin position="125"/>
        <end position="145"/>
    </location>
</feature>
<feature type="transmembrane region" description="Helical" evidence="6">
    <location>
        <begin position="274"/>
        <end position="294"/>
    </location>
</feature>
<dbReference type="Pfam" id="PF00482">
    <property type="entry name" value="T2SSF"/>
    <property type="match status" value="1"/>
</dbReference>
<proteinExistence type="predicted"/>
<reference evidence="8 9" key="1">
    <citation type="submission" date="2019-06" db="EMBL/GenBank/DDBJ databases">
        <title>Quisquiliibacterium sp. nov., isolated from a maize field.</title>
        <authorList>
            <person name="Lin S.-Y."/>
            <person name="Tsai C.-F."/>
            <person name="Young C.-C."/>
        </authorList>
    </citation>
    <scope>NUCLEOTIDE SEQUENCE [LARGE SCALE GENOMIC DNA]</scope>
    <source>
        <strain evidence="8 9">CC-CFT501</strain>
    </source>
</reference>
<evidence type="ECO:0000256" key="6">
    <source>
        <dbReference type="SAM" id="Phobius"/>
    </source>
</evidence>
<dbReference type="PANTHER" id="PTHR35007">
    <property type="entry name" value="INTEGRAL MEMBRANE PROTEIN-RELATED"/>
    <property type="match status" value="1"/>
</dbReference>
<feature type="transmembrane region" description="Helical" evidence="6">
    <location>
        <begin position="99"/>
        <end position="119"/>
    </location>
</feature>
<feature type="domain" description="Type II secretion system protein GspF" evidence="7">
    <location>
        <begin position="164"/>
        <end position="290"/>
    </location>
</feature>
<dbReference type="RefSeq" id="WP_147703905.1">
    <property type="nucleotide sequence ID" value="NZ_VDUY01000003.1"/>
</dbReference>
<dbReference type="GO" id="GO:0005886">
    <property type="term" value="C:plasma membrane"/>
    <property type="evidence" value="ECO:0007669"/>
    <property type="project" value="UniProtKB-SubCell"/>
</dbReference>
<dbReference type="OrthoDB" id="9810662at2"/>